<feature type="transmembrane region" description="Helical" evidence="1">
    <location>
        <begin position="150"/>
        <end position="174"/>
    </location>
</feature>
<sequence>MQSANESVVYRQRPHALSPDVEFALAGGVLSWADKKGRTGALEIAQLRHCRILYDASRLSAPRWIVDLQGSDRQELRFTSTTTAGAGGMRSRNGAFLAFLGHVHAALAAQAPGAICRFGPGLLTYCLHSLLWCLPVLGMFWAAYLGFTTSGILAGVFFTFLALYSGQFALRYAYYNWPRIYDPRHPPLHLLPKPSPHDV</sequence>
<name>A0A1W9HS30_9HYPH</name>
<accession>A0A1W9HS30</accession>
<dbReference type="RefSeq" id="WP_376801096.1">
    <property type="nucleotide sequence ID" value="NZ_DHWE01000030.1"/>
</dbReference>
<reference evidence="2 3" key="1">
    <citation type="journal article" date="2017" name="Water Res.">
        <title>Comammox in drinking water systems.</title>
        <authorList>
            <person name="Wang Y."/>
            <person name="Ma L."/>
            <person name="Mao Y."/>
            <person name="Jiang X."/>
            <person name="Xia Y."/>
            <person name="Yu K."/>
            <person name="Li B."/>
            <person name="Zhang T."/>
        </authorList>
    </citation>
    <scope>NUCLEOTIDE SEQUENCE [LARGE SCALE GENOMIC DNA]</scope>
    <source>
        <strain evidence="2">SG_bin8</strain>
    </source>
</reference>
<evidence type="ECO:0000313" key="2">
    <source>
        <dbReference type="EMBL" id="OQW50082.1"/>
    </source>
</evidence>
<dbReference type="STRING" id="1827387.A4S15_01255"/>
<comment type="caution">
    <text evidence="2">The sequence shown here is derived from an EMBL/GenBank/DDBJ whole genome shotgun (WGS) entry which is preliminary data.</text>
</comment>
<protein>
    <submittedName>
        <fullName evidence="2">Uncharacterized protein</fullName>
    </submittedName>
</protein>
<dbReference type="Proteomes" id="UP000192872">
    <property type="component" value="Unassembled WGS sequence"/>
</dbReference>
<proteinExistence type="predicted"/>
<dbReference type="EMBL" id="LWDL01000027">
    <property type="protein sequence ID" value="OQW50082.1"/>
    <property type="molecule type" value="Genomic_DNA"/>
</dbReference>
<keyword evidence="1" id="KW-0472">Membrane</keyword>
<feature type="transmembrane region" description="Helical" evidence="1">
    <location>
        <begin position="122"/>
        <end position="144"/>
    </location>
</feature>
<keyword evidence="1" id="KW-1133">Transmembrane helix</keyword>
<evidence type="ECO:0000256" key="1">
    <source>
        <dbReference type="SAM" id="Phobius"/>
    </source>
</evidence>
<gene>
    <name evidence="2" type="ORF">A4S15_01255</name>
</gene>
<keyword evidence="1" id="KW-0812">Transmembrane</keyword>
<dbReference type="AlphaFoldDB" id="A0A1W9HS30"/>
<evidence type="ECO:0000313" key="3">
    <source>
        <dbReference type="Proteomes" id="UP000192872"/>
    </source>
</evidence>
<organism evidence="2 3">
    <name type="scientific">Candidatus Raskinella chloraquaticus</name>
    <dbReference type="NCBI Taxonomy" id="1951219"/>
    <lineage>
        <taxon>Bacteria</taxon>
        <taxon>Pseudomonadati</taxon>
        <taxon>Pseudomonadota</taxon>
        <taxon>Alphaproteobacteria</taxon>
        <taxon>Hyphomicrobiales</taxon>
        <taxon>Phreatobacteraceae</taxon>
        <taxon>Candidatus Raskinella</taxon>
    </lineage>
</organism>